<keyword evidence="2" id="KW-1185">Reference proteome</keyword>
<dbReference type="Proteomes" id="UP000308092">
    <property type="component" value="Unassembled WGS sequence"/>
</dbReference>
<evidence type="ECO:0000313" key="2">
    <source>
        <dbReference type="Proteomes" id="UP000308092"/>
    </source>
</evidence>
<dbReference type="EMBL" id="SOSA01000718">
    <property type="protein sequence ID" value="THC89054.1"/>
    <property type="molecule type" value="Genomic_DNA"/>
</dbReference>
<dbReference type="AlphaFoldDB" id="A0A4V3UMX8"/>
<accession>A0A4V3UMX8</accession>
<reference evidence="1 2" key="1">
    <citation type="submission" date="2019-03" db="EMBL/GenBank/DDBJ databases">
        <title>The genome sequence of a newly discovered highly antifungal drug resistant Aspergillus species, Aspergillus tanneri NIH 1004.</title>
        <authorList>
            <person name="Mounaud S."/>
            <person name="Singh I."/>
            <person name="Joardar V."/>
            <person name="Pakala S."/>
            <person name="Pakala S."/>
            <person name="Venepally P."/>
            <person name="Hoover J."/>
            <person name="Nierman W."/>
            <person name="Chung J."/>
            <person name="Losada L."/>
        </authorList>
    </citation>
    <scope>NUCLEOTIDE SEQUENCE [LARGE SCALE GENOMIC DNA]</scope>
    <source>
        <strain evidence="1 2">NIH1004</strain>
    </source>
</reference>
<dbReference type="VEuPathDB" id="FungiDB:EYZ11_011494"/>
<evidence type="ECO:0000313" key="1">
    <source>
        <dbReference type="EMBL" id="THC89054.1"/>
    </source>
</evidence>
<organism evidence="1 2">
    <name type="scientific">Aspergillus tanneri</name>
    <dbReference type="NCBI Taxonomy" id="1220188"/>
    <lineage>
        <taxon>Eukaryota</taxon>
        <taxon>Fungi</taxon>
        <taxon>Dikarya</taxon>
        <taxon>Ascomycota</taxon>
        <taxon>Pezizomycotina</taxon>
        <taxon>Eurotiomycetes</taxon>
        <taxon>Eurotiomycetidae</taxon>
        <taxon>Eurotiales</taxon>
        <taxon>Aspergillaceae</taxon>
        <taxon>Aspergillus</taxon>
        <taxon>Aspergillus subgen. Circumdati</taxon>
    </lineage>
</organism>
<sequence length="35" mass="3901">MEALAAELFPGETGSIKLYSYDLILRCLLCVPLKE</sequence>
<gene>
    <name evidence="1" type="ORF">EYZ11_011494</name>
</gene>
<proteinExistence type="predicted"/>
<comment type="caution">
    <text evidence="1">The sequence shown here is derived from an EMBL/GenBank/DDBJ whole genome shotgun (WGS) entry which is preliminary data.</text>
</comment>
<name>A0A4V3UMX8_9EURO</name>
<protein>
    <submittedName>
        <fullName evidence="1">Uncharacterized protein</fullName>
    </submittedName>
</protein>